<evidence type="ECO:0000313" key="1">
    <source>
        <dbReference type="EMBL" id="EGK02686.1"/>
    </source>
</evidence>
<protein>
    <submittedName>
        <fullName evidence="1">Uncharacterized protein</fullName>
    </submittedName>
</protein>
<keyword evidence="2" id="KW-1185">Reference proteome</keyword>
<accession>F5IVN6</accession>
<dbReference type="EMBL" id="ADLV01000015">
    <property type="protein sequence ID" value="EGK02686.1"/>
    <property type="molecule type" value="Genomic_DNA"/>
</dbReference>
<sequence length="39" mass="4588">MILKDKMSYFEVKIFEFSGLNDKISDKIRAVLDSKCFID</sequence>
<organism evidence="1 2">
    <name type="scientific">Dysgonomonas gadei ATCC BAA-286</name>
    <dbReference type="NCBI Taxonomy" id="742766"/>
    <lineage>
        <taxon>Bacteria</taxon>
        <taxon>Pseudomonadati</taxon>
        <taxon>Bacteroidota</taxon>
        <taxon>Bacteroidia</taxon>
        <taxon>Bacteroidales</taxon>
        <taxon>Dysgonomonadaceae</taxon>
        <taxon>Dysgonomonas</taxon>
    </lineage>
</organism>
<dbReference type="HOGENOM" id="CLU_3308669_0_0_10"/>
<reference evidence="1 2" key="1">
    <citation type="submission" date="2011-04" db="EMBL/GenBank/DDBJ databases">
        <title>The Genome Sequence of Dysgonomonas gadei ATCC BAA-286.</title>
        <authorList>
            <consortium name="The Broad Institute Genome Sequencing Platform"/>
            <person name="Earl A."/>
            <person name="Ward D."/>
            <person name="Feldgarden M."/>
            <person name="Gevers D."/>
            <person name="Pudlo N."/>
            <person name="Martens E."/>
            <person name="Allen-Vercoe E."/>
            <person name="Young S.K."/>
            <person name="Zeng Q."/>
            <person name="Gargeya S."/>
            <person name="Fitzgerald M."/>
            <person name="Haas B."/>
            <person name="Abouelleil A."/>
            <person name="Alvarado L."/>
            <person name="Arachchi H.M."/>
            <person name="Berlin A."/>
            <person name="Brown A."/>
            <person name="Chapman S.B."/>
            <person name="Chen Z."/>
            <person name="Dunbar C."/>
            <person name="Freedman E."/>
            <person name="Gearin G."/>
            <person name="Gellesch M."/>
            <person name="Goldberg J."/>
            <person name="Griggs A."/>
            <person name="Gujja S."/>
            <person name="Heiman D."/>
            <person name="Howarth C."/>
            <person name="Larson L."/>
            <person name="Lui A."/>
            <person name="MacDonald P.J.P."/>
            <person name="Mehta T."/>
            <person name="Montmayeur A."/>
            <person name="Murphy C."/>
            <person name="Neiman D."/>
            <person name="Pearson M."/>
            <person name="Priest M."/>
            <person name="Roberts A."/>
            <person name="Saif S."/>
            <person name="Shea T."/>
            <person name="Shenoy N."/>
            <person name="Sisk P."/>
            <person name="Stolte C."/>
            <person name="Sykes S."/>
            <person name="Yandava C."/>
            <person name="Wortman J."/>
            <person name="Nusbaum C."/>
            <person name="Birren B."/>
        </authorList>
    </citation>
    <scope>NUCLEOTIDE SEQUENCE [LARGE SCALE GENOMIC DNA]</scope>
    <source>
        <strain evidence="1 2">ATCC BAA-286</strain>
    </source>
</reference>
<gene>
    <name evidence="1" type="ORF">HMPREF9455_00936</name>
</gene>
<name>F5IVN6_9BACT</name>
<dbReference type="STRING" id="742766.HMPREF9455_00936"/>
<proteinExistence type="predicted"/>
<dbReference type="Proteomes" id="UP000004913">
    <property type="component" value="Unassembled WGS sequence"/>
</dbReference>
<evidence type="ECO:0000313" key="2">
    <source>
        <dbReference type="Proteomes" id="UP000004913"/>
    </source>
</evidence>
<comment type="caution">
    <text evidence="1">The sequence shown here is derived from an EMBL/GenBank/DDBJ whole genome shotgun (WGS) entry which is preliminary data.</text>
</comment>
<dbReference type="AlphaFoldDB" id="F5IVN6"/>